<comment type="subunit">
    <text evidence="13">Homodimer.</text>
</comment>
<dbReference type="Pfam" id="PF06968">
    <property type="entry name" value="BATS"/>
    <property type="match status" value="1"/>
</dbReference>
<dbReference type="InterPro" id="IPR002684">
    <property type="entry name" value="Biotin_synth/BioAB"/>
</dbReference>
<evidence type="ECO:0000256" key="9">
    <source>
        <dbReference type="ARBA" id="ARBA00022756"/>
    </source>
</evidence>
<dbReference type="SFLD" id="SFLDG01060">
    <property type="entry name" value="BATS_domain_containing"/>
    <property type="match status" value="1"/>
</dbReference>
<evidence type="ECO:0000256" key="7">
    <source>
        <dbReference type="ARBA" id="ARBA00022714"/>
    </source>
</evidence>
<comment type="caution">
    <text evidence="16">The sequence shown here is derived from an EMBL/GenBank/DDBJ whole genome shotgun (WGS) entry which is preliminary data.</text>
</comment>
<evidence type="ECO:0000259" key="15">
    <source>
        <dbReference type="PROSITE" id="PS51918"/>
    </source>
</evidence>
<feature type="domain" description="Radical SAM core" evidence="15">
    <location>
        <begin position="58"/>
        <end position="287"/>
    </location>
</feature>
<protein>
    <recommendedName>
        <fullName evidence="3 13">Biotin synthase</fullName>
        <ecNumber evidence="3 13">2.8.1.6</ecNumber>
    </recommendedName>
</protein>
<comment type="function">
    <text evidence="13">Catalyzes the conversion of dethiobiotin (DTB) to biotin by the insertion of a sulfur atom into dethiobiotin via a radical-based mechanism.</text>
</comment>
<evidence type="ECO:0000256" key="3">
    <source>
        <dbReference type="ARBA" id="ARBA00012236"/>
    </source>
</evidence>
<comment type="cofactor">
    <cofactor evidence="13">
        <name>[2Fe-2S] cluster</name>
        <dbReference type="ChEBI" id="CHEBI:190135"/>
    </cofactor>
    <text evidence="13">Binds 1 [2Fe-2S] cluster. The cluster is coordinated with 3 cysteines and 1 arginine.</text>
</comment>
<evidence type="ECO:0000256" key="10">
    <source>
        <dbReference type="ARBA" id="ARBA00023004"/>
    </source>
</evidence>
<dbReference type="SFLD" id="SFLDG01278">
    <property type="entry name" value="biotin_synthase_like"/>
    <property type="match status" value="1"/>
</dbReference>
<dbReference type="PANTHER" id="PTHR22976">
    <property type="entry name" value="BIOTIN SYNTHASE"/>
    <property type="match status" value="1"/>
</dbReference>
<comment type="pathway">
    <text evidence="1 13">Cofactor biosynthesis; biotin biosynthesis; biotin from 7,8-diaminononanoate: step 2/2.</text>
</comment>
<dbReference type="GO" id="GO:0004076">
    <property type="term" value="F:biotin synthase activity"/>
    <property type="evidence" value="ECO:0007669"/>
    <property type="project" value="UniProtKB-UniRule"/>
</dbReference>
<feature type="binding site" evidence="13 14">
    <location>
        <position position="80"/>
    </location>
    <ligand>
        <name>[4Fe-4S] cluster</name>
        <dbReference type="ChEBI" id="CHEBI:49883"/>
        <note>4Fe-4S-S-AdoMet</note>
    </ligand>
</feature>
<dbReference type="InterPro" id="IPR024177">
    <property type="entry name" value="Biotin_synthase"/>
</dbReference>
<dbReference type="SUPFAM" id="SSF102114">
    <property type="entry name" value="Radical SAM enzymes"/>
    <property type="match status" value="1"/>
</dbReference>
<dbReference type="AlphaFoldDB" id="A0A7W0HKD9"/>
<keyword evidence="7 13" id="KW-0001">2Fe-2S</keyword>
<organism evidence="16 17">
    <name type="scientific">Desulfosalsimonas propionicica</name>
    <dbReference type="NCBI Taxonomy" id="332175"/>
    <lineage>
        <taxon>Bacteria</taxon>
        <taxon>Pseudomonadati</taxon>
        <taxon>Thermodesulfobacteriota</taxon>
        <taxon>Desulfobacteria</taxon>
        <taxon>Desulfobacterales</taxon>
        <taxon>Desulfosalsimonadaceae</taxon>
        <taxon>Desulfosalsimonas</taxon>
    </lineage>
</organism>
<dbReference type="Gene3D" id="3.20.20.70">
    <property type="entry name" value="Aldolase class I"/>
    <property type="match status" value="1"/>
</dbReference>
<evidence type="ECO:0000256" key="11">
    <source>
        <dbReference type="ARBA" id="ARBA00023014"/>
    </source>
</evidence>
<dbReference type="InterPro" id="IPR010722">
    <property type="entry name" value="BATS_dom"/>
</dbReference>
<keyword evidence="10 13" id="KW-0408">Iron</keyword>
<dbReference type="UniPathway" id="UPA00078">
    <property type="reaction ID" value="UER00162"/>
</dbReference>
<dbReference type="RefSeq" id="WP_181550643.1">
    <property type="nucleotide sequence ID" value="NZ_JACDUS010000003.1"/>
</dbReference>
<feature type="binding site" evidence="13 14">
    <location>
        <position position="83"/>
    </location>
    <ligand>
        <name>[4Fe-4S] cluster</name>
        <dbReference type="ChEBI" id="CHEBI:49883"/>
        <note>4Fe-4S-S-AdoMet</note>
    </ligand>
</feature>
<dbReference type="InterPro" id="IPR058240">
    <property type="entry name" value="rSAM_sf"/>
</dbReference>
<evidence type="ECO:0000256" key="6">
    <source>
        <dbReference type="ARBA" id="ARBA00022691"/>
    </source>
</evidence>
<dbReference type="InterPro" id="IPR013785">
    <property type="entry name" value="Aldolase_TIM"/>
</dbReference>
<keyword evidence="8 13" id="KW-0479">Metal-binding</keyword>
<evidence type="ECO:0000256" key="4">
    <source>
        <dbReference type="ARBA" id="ARBA00022485"/>
    </source>
</evidence>
<keyword evidence="9 13" id="KW-0093">Biotin biosynthesis</keyword>
<dbReference type="PROSITE" id="PS51918">
    <property type="entry name" value="RADICAL_SAM"/>
    <property type="match status" value="1"/>
</dbReference>
<dbReference type="EC" id="2.8.1.6" evidence="3 13"/>
<evidence type="ECO:0000256" key="2">
    <source>
        <dbReference type="ARBA" id="ARBA00010765"/>
    </source>
</evidence>
<dbReference type="PIRSF" id="PIRSF001619">
    <property type="entry name" value="Biotin_synth"/>
    <property type="match status" value="1"/>
</dbReference>
<dbReference type="PANTHER" id="PTHR22976:SF2">
    <property type="entry name" value="BIOTIN SYNTHASE, MITOCHONDRIAL"/>
    <property type="match status" value="1"/>
</dbReference>
<keyword evidence="11 13" id="KW-0411">Iron-sulfur</keyword>
<feature type="binding site" evidence="13 14">
    <location>
        <position position="76"/>
    </location>
    <ligand>
        <name>[4Fe-4S] cluster</name>
        <dbReference type="ChEBI" id="CHEBI:49883"/>
        <note>4Fe-4S-S-AdoMet</note>
    </ligand>
</feature>
<dbReference type="CDD" id="cd01335">
    <property type="entry name" value="Radical_SAM"/>
    <property type="match status" value="1"/>
</dbReference>
<dbReference type="EMBL" id="JACDUS010000003">
    <property type="protein sequence ID" value="MBA2880971.1"/>
    <property type="molecule type" value="Genomic_DNA"/>
</dbReference>
<reference evidence="16 17" key="1">
    <citation type="submission" date="2020-07" db="EMBL/GenBank/DDBJ databases">
        <title>Genomic Encyclopedia of Type Strains, Phase IV (KMG-IV): sequencing the most valuable type-strain genomes for metagenomic binning, comparative biology and taxonomic classification.</title>
        <authorList>
            <person name="Goeker M."/>
        </authorList>
    </citation>
    <scope>NUCLEOTIDE SEQUENCE [LARGE SCALE GENOMIC DNA]</scope>
    <source>
        <strain evidence="16 17">DSM 17721</strain>
    </source>
</reference>
<evidence type="ECO:0000256" key="8">
    <source>
        <dbReference type="ARBA" id="ARBA00022723"/>
    </source>
</evidence>
<keyword evidence="5 13" id="KW-0808">Transferase</keyword>
<dbReference type="SFLD" id="SFLDS00029">
    <property type="entry name" value="Radical_SAM"/>
    <property type="match status" value="1"/>
</dbReference>
<dbReference type="HAMAP" id="MF_01694">
    <property type="entry name" value="BioB"/>
    <property type="match status" value="1"/>
</dbReference>
<evidence type="ECO:0000313" key="16">
    <source>
        <dbReference type="EMBL" id="MBA2880971.1"/>
    </source>
</evidence>
<dbReference type="Proteomes" id="UP000525298">
    <property type="component" value="Unassembled WGS sequence"/>
</dbReference>
<keyword evidence="6 13" id="KW-0949">S-adenosyl-L-methionine</keyword>
<evidence type="ECO:0000256" key="12">
    <source>
        <dbReference type="ARBA" id="ARBA00051157"/>
    </source>
</evidence>
<dbReference type="InterPro" id="IPR007197">
    <property type="entry name" value="rSAM"/>
</dbReference>
<evidence type="ECO:0000256" key="13">
    <source>
        <dbReference type="HAMAP-Rule" id="MF_01694"/>
    </source>
</evidence>
<evidence type="ECO:0000313" key="17">
    <source>
        <dbReference type="Proteomes" id="UP000525298"/>
    </source>
</evidence>
<dbReference type="GO" id="GO:0051539">
    <property type="term" value="F:4 iron, 4 sulfur cluster binding"/>
    <property type="evidence" value="ECO:0007669"/>
    <property type="project" value="UniProtKB-KW"/>
</dbReference>
<dbReference type="SMART" id="SM00729">
    <property type="entry name" value="Elp3"/>
    <property type="match status" value="1"/>
</dbReference>
<dbReference type="InterPro" id="IPR006638">
    <property type="entry name" value="Elp3/MiaA/NifB-like_rSAM"/>
</dbReference>
<dbReference type="Pfam" id="PF04055">
    <property type="entry name" value="Radical_SAM"/>
    <property type="match status" value="1"/>
</dbReference>
<comment type="cofactor">
    <cofactor evidence="13 14">
        <name>[4Fe-4S] cluster</name>
        <dbReference type="ChEBI" id="CHEBI:49883"/>
    </cofactor>
    <text evidence="13 14">Binds 1 [4Fe-4S] cluster. The cluster is coordinated with 3 cysteines and an exchangeable S-adenosyl-L-methionine.</text>
</comment>
<gene>
    <name evidence="13" type="primary">bioB</name>
    <name evidence="16" type="ORF">HNR65_001297</name>
</gene>
<dbReference type="NCBIfam" id="TIGR00433">
    <property type="entry name" value="bioB"/>
    <property type="match status" value="1"/>
</dbReference>
<evidence type="ECO:0000256" key="5">
    <source>
        <dbReference type="ARBA" id="ARBA00022679"/>
    </source>
</evidence>
<comment type="catalytic activity">
    <reaction evidence="12 13">
        <text>(4R,5S)-dethiobiotin + (sulfur carrier)-SH + 2 reduced [2Fe-2S]-[ferredoxin] + 2 S-adenosyl-L-methionine = (sulfur carrier)-H + biotin + 2 5'-deoxyadenosine + 2 L-methionine + 2 oxidized [2Fe-2S]-[ferredoxin]</text>
        <dbReference type="Rhea" id="RHEA:22060"/>
        <dbReference type="Rhea" id="RHEA-COMP:10000"/>
        <dbReference type="Rhea" id="RHEA-COMP:10001"/>
        <dbReference type="Rhea" id="RHEA-COMP:14737"/>
        <dbReference type="Rhea" id="RHEA-COMP:14739"/>
        <dbReference type="ChEBI" id="CHEBI:17319"/>
        <dbReference type="ChEBI" id="CHEBI:29917"/>
        <dbReference type="ChEBI" id="CHEBI:33737"/>
        <dbReference type="ChEBI" id="CHEBI:33738"/>
        <dbReference type="ChEBI" id="CHEBI:57586"/>
        <dbReference type="ChEBI" id="CHEBI:57844"/>
        <dbReference type="ChEBI" id="CHEBI:59789"/>
        <dbReference type="ChEBI" id="CHEBI:64428"/>
        <dbReference type="ChEBI" id="CHEBI:149473"/>
        <dbReference type="EC" id="2.8.1.6"/>
    </reaction>
</comment>
<comment type="caution">
    <text evidence="13">Lacks conserved residue(s) required for the propagation of feature annotation.</text>
</comment>
<keyword evidence="17" id="KW-1185">Reference proteome</keyword>
<keyword evidence="4 13" id="KW-0004">4Fe-4S</keyword>
<comment type="similarity">
    <text evidence="2 13">Belongs to the radical SAM superfamily. Biotin synthase family.</text>
</comment>
<feature type="binding site" evidence="13 14">
    <location>
        <position position="212"/>
    </location>
    <ligand>
        <name>[2Fe-2S] cluster</name>
        <dbReference type="ChEBI" id="CHEBI:190135"/>
    </ligand>
</feature>
<dbReference type="SMART" id="SM00876">
    <property type="entry name" value="BATS"/>
    <property type="match status" value="1"/>
</dbReference>
<proteinExistence type="inferred from homology"/>
<evidence type="ECO:0000256" key="1">
    <source>
        <dbReference type="ARBA" id="ARBA00004942"/>
    </source>
</evidence>
<name>A0A7W0HKD9_9BACT</name>
<dbReference type="GO" id="GO:0051537">
    <property type="term" value="F:2 iron, 2 sulfur cluster binding"/>
    <property type="evidence" value="ECO:0007669"/>
    <property type="project" value="UniProtKB-KW"/>
</dbReference>
<dbReference type="GO" id="GO:0005506">
    <property type="term" value="F:iron ion binding"/>
    <property type="evidence" value="ECO:0007669"/>
    <property type="project" value="UniProtKB-UniRule"/>
</dbReference>
<evidence type="ECO:0000256" key="14">
    <source>
        <dbReference type="PIRSR" id="PIRSR001619-1"/>
    </source>
</evidence>
<dbReference type="GO" id="GO:0009102">
    <property type="term" value="P:biotin biosynthetic process"/>
    <property type="evidence" value="ECO:0007669"/>
    <property type="project" value="UniProtKB-UniRule"/>
</dbReference>
<feature type="binding site" evidence="13 14">
    <location>
        <position position="152"/>
    </location>
    <ligand>
        <name>[2Fe-2S] cluster</name>
        <dbReference type="ChEBI" id="CHEBI:190135"/>
    </ligand>
</feature>
<accession>A0A7W0HKD9</accession>
<comment type="cofactor">
    <cofactor evidence="14">
        <name>[2Fe-2S] cluster</name>
        <dbReference type="ChEBI" id="CHEBI:190135"/>
    </cofactor>
    <text evidence="14">Binds 1 [2Fe-2S] cluster. The cluster is coordinated with 3 cysteines and 1 arginine.</text>
</comment>
<feature type="binding site" evidence="13 14">
    <location>
        <position position="120"/>
    </location>
    <ligand>
        <name>[2Fe-2S] cluster</name>
        <dbReference type="ChEBI" id="CHEBI:190135"/>
    </ligand>
</feature>
<sequence>MKTPADTSNACSTADLTEKILSDPPAGISEDQALQLAGADGAAFMDLIWAADRVRRHFKGNEIFTCSIINAKSGKCSQDCAFCAQSGHHDTGVDTYPLMSEKEMITRALEMEDAQMTHFSMVTSGLFLSDQEIDTICRAAETIGSRTHLTLCGSLGMLTQKQAQLLRQSGIRNYHHNLETARSHFRQVCTTHEYDADIESIRAAANTGLAVCAGGIMGLGETRAQRIELAVTLREIGVEKIPLNFINPIAGTRMADQPLLSVAEALKTIALFRLINPEKDITICGGRHVTLGDFQSWIFAAGANGIMTGNYLTTTGRDIAQDVKMIHQWQQMQGQ</sequence>